<name>A0ABN9RM70_9DINO</name>
<dbReference type="Pfam" id="PF01728">
    <property type="entry name" value="FtsJ"/>
    <property type="match status" value="1"/>
</dbReference>
<evidence type="ECO:0000256" key="4">
    <source>
        <dbReference type="ARBA" id="ARBA00022679"/>
    </source>
</evidence>
<evidence type="ECO:0000256" key="3">
    <source>
        <dbReference type="ARBA" id="ARBA00022603"/>
    </source>
</evidence>
<dbReference type="SUPFAM" id="SSF53335">
    <property type="entry name" value="S-adenosyl-L-methionine-dependent methyltransferases"/>
    <property type="match status" value="1"/>
</dbReference>
<evidence type="ECO:0000256" key="1">
    <source>
        <dbReference type="ARBA" id="ARBA00009258"/>
    </source>
</evidence>
<dbReference type="Proteomes" id="UP001189429">
    <property type="component" value="Unassembled WGS sequence"/>
</dbReference>
<accession>A0ABN9RM70</accession>
<dbReference type="EMBL" id="CAUYUJ010006968">
    <property type="protein sequence ID" value="CAK0819184.1"/>
    <property type="molecule type" value="Genomic_DNA"/>
</dbReference>
<gene>
    <name evidence="8" type="ORF">PCOR1329_LOCUS21233</name>
</gene>
<organism evidence="8 9">
    <name type="scientific">Prorocentrum cordatum</name>
    <dbReference type="NCBI Taxonomy" id="2364126"/>
    <lineage>
        <taxon>Eukaryota</taxon>
        <taxon>Sar</taxon>
        <taxon>Alveolata</taxon>
        <taxon>Dinophyceae</taxon>
        <taxon>Prorocentrales</taxon>
        <taxon>Prorocentraceae</taxon>
        <taxon>Prorocentrum</taxon>
    </lineage>
</organism>
<dbReference type="InterPro" id="IPR029063">
    <property type="entry name" value="SAM-dependent_MTases_sf"/>
</dbReference>
<evidence type="ECO:0000256" key="5">
    <source>
        <dbReference type="ARBA" id="ARBA00022691"/>
    </source>
</evidence>
<dbReference type="InterPro" id="IPR050082">
    <property type="entry name" value="RNA_methyltr_RlmE"/>
</dbReference>
<evidence type="ECO:0000313" key="8">
    <source>
        <dbReference type="EMBL" id="CAK0819184.1"/>
    </source>
</evidence>
<evidence type="ECO:0000313" key="9">
    <source>
        <dbReference type="Proteomes" id="UP001189429"/>
    </source>
</evidence>
<keyword evidence="3" id="KW-0489">Methyltransferase</keyword>
<comment type="caution">
    <text evidence="8">The sequence shown here is derived from an EMBL/GenBank/DDBJ whole genome shotgun (WGS) entry which is preliminary data.</text>
</comment>
<keyword evidence="4" id="KW-0808">Transferase</keyword>
<dbReference type="PANTHER" id="PTHR10920">
    <property type="entry name" value="RIBOSOMAL RNA METHYLTRANSFERASE"/>
    <property type="match status" value="1"/>
</dbReference>
<dbReference type="Gene3D" id="3.40.50.150">
    <property type="entry name" value="Vaccinia Virus protein VP39"/>
    <property type="match status" value="1"/>
</dbReference>
<dbReference type="InterPro" id="IPR002877">
    <property type="entry name" value="RNA_MeTrfase_FtsJ_dom"/>
</dbReference>
<sequence length="147" mass="15862">MDDKFSFLRPDTVVVDLGCFSGGWSQVCVERTLPSSSSSMVIGVDKVRMDPLDGHTFIQGDVAAEDTLQALQAALGDRRADVVLSDLAPALVGLKYEDHMASMQCCLYAARIMEKVLRLGGWFIVHGAQSRGTGARTWTPASTPSAR</sequence>
<proteinExistence type="inferred from homology"/>
<protein>
    <recommendedName>
        <fullName evidence="6">rRNA methyltransferase 2, mitochondrial</fullName>
    </recommendedName>
</protein>
<evidence type="ECO:0000256" key="2">
    <source>
        <dbReference type="ARBA" id="ARBA00022552"/>
    </source>
</evidence>
<keyword evidence="9" id="KW-1185">Reference proteome</keyword>
<comment type="similarity">
    <text evidence="1">Belongs to the class I-like SAM-binding methyltransferase superfamily. RNA methyltransferase RlmE family.</text>
</comment>
<evidence type="ECO:0000256" key="6">
    <source>
        <dbReference type="ARBA" id="ARBA00041184"/>
    </source>
</evidence>
<keyword evidence="2" id="KW-0698">rRNA processing</keyword>
<reference evidence="8" key="1">
    <citation type="submission" date="2023-10" db="EMBL/GenBank/DDBJ databases">
        <authorList>
            <person name="Chen Y."/>
            <person name="Shah S."/>
            <person name="Dougan E. K."/>
            <person name="Thang M."/>
            <person name="Chan C."/>
        </authorList>
    </citation>
    <scope>NUCLEOTIDE SEQUENCE [LARGE SCALE GENOMIC DNA]</scope>
</reference>
<feature type="domain" description="Ribosomal RNA methyltransferase FtsJ" evidence="7">
    <location>
        <begin position="1"/>
        <end position="131"/>
    </location>
</feature>
<dbReference type="PANTHER" id="PTHR10920:SF18">
    <property type="entry name" value="RRNA METHYLTRANSFERASE 2, MITOCHONDRIAL"/>
    <property type="match status" value="1"/>
</dbReference>
<evidence type="ECO:0000259" key="7">
    <source>
        <dbReference type="Pfam" id="PF01728"/>
    </source>
</evidence>
<keyword evidence="5" id="KW-0949">S-adenosyl-L-methionine</keyword>